<name>A0A438DCJ0_VITVI</name>
<dbReference type="EMBL" id="QGNW01001689">
    <property type="protein sequence ID" value="RVW33158.1"/>
    <property type="molecule type" value="Genomic_DNA"/>
</dbReference>
<accession>A0A438DCJ0</accession>
<dbReference type="Proteomes" id="UP000288805">
    <property type="component" value="Unassembled WGS sequence"/>
</dbReference>
<organism evidence="1 2">
    <name type="scientific">Vitis vinifera</name>
    <name type="common">Grape</name>
    <dbReference type="NCBI Taxonomy" id="29760"/>
    <lineage>
        <taxon>Eukaryota</taxon>
        <taxon>Viridiplantae</taxon>
        <taxon>Streptophyta</taxon>
        <taxon>Embryophyta</taxon>
        <taxon>Tracheophyta</taxon>
        <taxon>Spermatophyta</taxon>
        <taxon>Magnoliopsida</taxon>
        <taxon>eudicotyledons</taxon>
        <taxon>Gunneridae</taxon>
        <taxon>Pentapetalae</taxon>
        <taxon>rosids</taxon>
        <taxon>Vitales</taxon>
        <taxon>Vitaceae</taxon>
        <taxon>Viteae</taxon>
        <taxon>Vitis</taxon>
    </lineage>
</organism>
<reference evidence="1 2" key="1">
    <citation type="journal article" date="2018" name="PLoS Genet.">
        <title>Population sequencing reveals clonal diversity and ancestral inbreeding in the grapevine cultivar Chardonnay.</title>
        <authorList>
            <person name="Roach M.J."/>
            <person name="Johnson D.L."/>
            <person name="Bohlmann J."/>
            <person name="van Vuuren H.J."/>
            <person name="Jones S.J."/>
            <person name="Pretorius I.S."/>
            <person name="Schmidt S.A."/>
            <person name="Borneman A.R."/>
        </authorList>
    </citation>
    <scope>NUCLEOTIDE SEQUENCE [LARGE SCALE GENOMIC DNA]</scope>
    <source>
        <strain evidence="2">cv. Chardonnay</strain>
        <tissue evidence="1">Leaf</tissue>
    </source>
</reference>
<sequence length="245" mass="27807">MNFMSYVAKVSRGWDEPNARNMGRMTSQPNAKGEMYILNDSIDMKVKIAAMARRLEKLEMKKMQEVQAISRTPLQPMPCSICRSFEHLVDECPTIPAQSKIEESSLESMARHRAFGHTIGGRRNVWHRTFHPDVSHPEFCSVDIPPRCLTSRTLLRRHSIRMSHIQNSAPPPFHPDVPHREFCSVAIPPGCLTSGTFHSDISHPTPDARWERRAFQLPRSDISGSSNSVYPESFIAILHSAMVFS</sequence>
<protein>
    <submittedName>
        <fullName evidence="1">Uncharacterized protein</fullName>
    </submittedName>
</protein>
<dbReference type="AlphaFoldDB" id="A0A438DCJ0"/>
<comment type="caution">
    <text evidence="1">The sequence shown here is derived from an EMBL/GenBank/DDBJ whole genome shotgun (WGS) entry which is preliminary data.</text>
</comment>
<proteinExistence type="predicted"/>
<evidence type="ECO:0000313" key="1">
    <source>
        <dbReference type="EMBL" id="RVW33158.1"/>
    </source>
</evidence>
<evidence type="ECO:0000313" key="2">
    <source>
        <dbReference type="Proteomes" id="UP000288805"/>
    </source>
</evidence>
<gene>
    <name evidence="1" type="ORF">CK203_094854</name>
</gene>